<feature type="transmembrane region" description="Helical" evidence="1">
    <location>
        <begin position="147"/>
        <end position="169"/>
    </location>
</feature>
<evidence type="ECO:0000313" key="2">
    <source>
        <dbReference type="EMBL" id="KAG8179966.1"/>
    </source>
</evidence>
<name>A0AAV6U8K6_9ARAC</name>
<organism evidence="2 3">
    <name type="scientific">Oedothorax gibbosus</name>
    <dbReference type="NCBI Taxonomy" id="931172"/>
    <lineage>
        <taxon>Eukaryota</taxon>
        <taxon>Metazoa</taxon>
        <taxon>Ecdysozoa</taxon>
        <taxon>Arthropoda</taxon>
        <taxon>Chelicerata</taxon>
        <taxon>Arachnida</taxon>
        <taxon>Araneae</taxon>
        <taxon>Araneomorphae</taxon>
        <taxon>Entelegynae</taxon>
        <taxon>Araneoidea</taxon>
        <taxon>Linyphiidae</taxon>
        <taxon>Erigoninae</taxon>
        <taxon>Oedothorax</taxon>
    </lineage>
</organism>
<evidence type="ECO:0000256" key="1">
    <source>
        <dbReference type="SAM" id="Phobius"/>
    </source>
</evidence>
<keyword evidence="3" id="KW-1185">Reference proteome</keyword>
<keyword evidence="1" id="KW-1133">Transmembrane helix</keyword>
<dbReference type="AlphaFoldDB" id="A0AAV6U8K6"/>
<protein>
    <recommendedName>
        <fullName evidence="4">Gustatory receptor</fullName>
    </recommendedName>
</protein>
<accession>A0AAV6U8K6</accession>
<comment type="caution">
    <text evidence="2">The sequence shown here is derived from an EMBL/GenBank/DDBJ whole genome shotgun (WGS) entry which is preliminary data.</text>
</comment>
<feature type="transmembrane region" description="Helical" evidence="1">
    <location>
        <begin position="63"/>
        <end position="83"/>
    </location>
</feature>
<proteinExistence type="predicted"/>
<keyword evidence="1" id="KW-0472">Membrane</keyword>
<feature type="transmembrane region" description="Helical" evidence="1">
    <location>
        <begin position="309"/>
        <end position="332"/>
    </location>
</feature>
<feature type="transmembrane region" description="Helical" evidence="1">
    <location>
        <begin position="277"/>
        <end position="297"/>
    </location>
</feature>
<dbReference type="Proteomes" id="UP000827092">
    <property type="component" value="Unassembled WGS sequence"/>
</dbReference>
<gene>
    <name evidence="2" type="ORF">JTE90_015415</name>
</gene>
<dbReference type="EMBL" id="JAFNEN010000595">
    <property type="protein sequence ID" value="KAG8179966.1"/>
    <property type="molecule type" value="Genomic_DNA"/>
</dbReference>
<sequence>MFSKSEIFHRKDYSSYSKLETLSTTSKRSSVHSNIRTILRLASIFGIDVLPAKRTDKNRKSKMVALALYRWFFVCFMLYSLAARLYKAVQPNVPLILSFSESVATASSVIIRLTFLFNRATILKMARTLSGFPVKSVKNSMITSQKIIFYSSLASAAFIMCLSLTKAVAELINPLTFEVYRKAYTFSANYSNHTLASRVAKVAVCASHLVYIVQLYGVPSLALLLCNTVCRTVVVILKDADSSAKDMVKVCSLKDTMRSLRRVRCLVSETEKALSPMLFFLYSYQLCSLFYIVSLIIRQDRESQDVKKVYIIAALAILIFFYVVLSVSIASVGETMKCFRSTVADAAATSDILTPTQATALLVSVGEMARDAAITGWGMFVINRNFVLASLDSNASSALYSRIGQSIADHSWVNWINGYNDECHFSRWSENRGISMSFQ</sequence>
<keyword evidence="1" id="KW-0812">Transmembrane</keyword>
<feature type="transmembrane region" description="Helical" evidence="1">
    <location>
        <begin position="95"/>
        <end position="117"/>
    </location>
</feature>
<evidence type="ECO:0000313" key="3">
    <source>
        <dbReference type="Proteomes" id="UP000827092"/>
    </source>
</evidence>
<evidence type="ECO:0008006" key="4">
    <source>
        <dbReference type="Google" id="ProtNLM"/>
    </source>
</evidence>
<reference evidence="2 3" key="1">
    <citation type="journal article" date="2022" name="Nat. Ecol. Evol.">
        <title>A masculinizing supergene underlies an exaggerated male reproductive morph in a spider.</title>
        <authorList>
            <person name="Hendrickx F."/>
            <person name="De Corte Z."/>
            <person name="Sonet G."/>
            <person name="Van Belleghem S.M."/>
            <person name="Kostlbacher S."/>
            <person name="Vangestel C."/>
        </authorList>
    </citation>
    <scope>NUCLEOTIDE SEQUENCE [LARGE SCALE GENOMIC DNA]</scope>
    <source>
        <strain evidence="2">W744_W776</strain>
    </source>
</reference>